<feature type="region of interest" description="Disordered" evidence="4">
    <location>
        <begin position="237"/>
        <end position="293"/>
    </location>
</feature>
<comment type="caution">
    <text evidence="7">The sequence shown here is derived from an EMBL/GenBank/DDBJ whole genome shotgun (WGS) entry which is preliminary data.</text>
</comment>
<dbReference type="EMBL" id="CAUYUE010000003">
    <property type="protein sequence ID" value="CAK0753131.1"/>
    <property type="molecule type" value="Genomic_DNA"/>
</dbReference>
<dbReference type="Pfam" id="PF02817">
    <property type="entry name" value="E3_binding"/>
    <property type="match status" value="1"/>
</dbReference>
<dbReference type="PROSITE" id="PS50968">
    <property type="entry name" value="BIOTINYL_LIPOYL"/>
    <property type="match status" value="1"/>
</dbReference>
<evidence type="ECO:0000313" key="8">
    <source>
        <dbReference type="Proteomes" id="UP001314263"/>
    </source>
</evidence>
<name>A0AAV1HV78_9CHLO</name>
<keyword evidence="2 3" id="KW-0450">Lipoyl</keyword>
<evidence type="ECO:0000256" key="4">
    <source>
        <dbReference type="SAM" id="MobiDB-lite"/>
    </source>
</evidence>
<evidence type="ECO:0000256" key="2">
    <source>
        <dbReference type="ARBA" id="ARBA00022823"/>
    </source>
</evidence>
<keyword evidence="3" id="KW-0808">Transferase</keyword>
<dbReference type="SUPFAM" id="SSF52777">
    <property type="entry name" value="CoA-dependent acyltransferases"/>
    <property type="match status" value="1"/>
</dbReference>
<dbReference type="FunFam" id="2.40.50.100:FF:000010">
    <property type="entry name" value="Acetyltransferase component of pyruvate dehydrogenase complex"/>
    <property type="match status" value="1"/>
</dbReference>
<dbReference type="SUPFAM" id="SSF47005">
    <property type="entry name" value="Peripheral subunit-binding domain of 2-oxo acid dehydrogenase complex"/>
    <property type="match status" value="1"/>
</dbReference>
<dbReference type="GO" id="GO:0016746">
    <property type="term" value="F:acyltransferase activity"/>
    <property type="evidence" value="ECO:0007669"/>
    <property type="project" value="UniProtKB-KW"/>
</dbReference>
<dbReference type="CDD" id="cd06849">
    <property type="entry name" value="lipoyl_domain"/>
    <property type="match status" value="1"/>
</dbReference>
<evidence type="ECO:0000256" key="1">
    <source>
        <dbReference type="ARBA" id="ARBA00007317"/>
    </source>
</evidence>
<feature type="region of interest" description="Disordered" evidence="4">
    <location>
        <begin position="144"/>
        <end position="187"/>
    </location>
</feature>
<dbReference type="GO" id="GO:0005739">
    <property type="term" value="C:mitochondrion"/>
    <property type="evidence" value="ECO:0007669"/>
    <property type="project" value="TreeGrafter"/>
</dbReference>
<dbReference type="GO" id="GO:0045254">
    <property type="term" value="C:pyruvate dehydrogenase complex"/>
    <property type="evidence" value="ECO:0007669"/>
    <property type="project" value="InterPro"/>
</dbReference>
<dbReference type="GO" id="GO:0006086">
    <property type="term" value="P:pyruvate decarboxylation to acetyl-CoA"/>
    <property type="evidence" value="ECO:0007669"/>
    <property type="project" value="InterPro"/>
</dbReference>
<feature type="compositionally biased region" description="Low complexity" evidence="4">
    <location>
        <begin position="149"/>
        <end position="167"/>
    </location>
</feature>
<dbReference type="Gene3D" id="4.10.320.10">
    <property type="entry name" value="E3-binding domain"/>
    <property type="match status" value="1"/>
</dbReference>
<proteinExistence type="inferred from homology"/>
<dbReference type="InterPro" id="IPR011053">
    <property type="entry name" value="Single_hybrid_motif"/>
</dbReference>
<gene>
    <name evidence="7" type="ORF">CVIRNUC_002198</name>
</gene>
<dbReference type="FunFam" id="3.30.559.10:FF:000003">
    <property type="entry name" value="Acetyltransferase component of pyruvate dehydrogenase complex"/>
    <property type="match status" value="1"/>
</dbReference>
<dbReference type="AlphaFoldDB" id="A0AAV1HV78"/>
<evidence type="ECO:0000313" key="7">
    <source>
        <dbReference type="EMBL" id="CAK0753131.1"/>
    </source>
</evidence>
<evidence type="ECO:0000259" key="6">
    <source>
        <dbReference type="PROSITE" id="PS51826"/>
    </source>
</evidence>
<organism evidence="7 8">
    <name type="scientific">Coccomyxa viridis</name>
    <dbReference type="NCBI Taxonomy" id="1274662"/>
    <lineage>
        <taxon>Eukaryota</taxon>
        <taxon>Viridiplantae</taxon>
        <taxon>Chlorophyta</taxon>
        <taxon>core chlorophytes</taxon>
        <taxon>Trebouxiophyceae</taxon>
        <taxon>Trebouxiophyceae incertae sedis</taxon>
        <taxon>Coccomyxaceae</taxon>
        <taxon>Coccomyxa</taxon>
    </lineage>
</organism>
<dbReference type="Gene3D" id="3.30.559.10">
    <property type="entry name" value="Chloramphenicol acetyltransferase-like domain"/>
    <property type="match status" value="1"/>
</dbReference>
<dbReference type="Pfam" id="PF00198">
    <property type="entry name" value="2-oxoacid_dh"/>
    <property type="match status" value="1"/>
</dbReference>
<feature type="compositionally biased region" description="Basic and acidic residues" evidence="4">
    <location>
        <begin position="240"/>
        <end position="252"/>
    </location>
</feature>
<sequence>MRVYRLCKILQNNDGRLFSLLAEHLGGRGVSIPASSHRIPLAQSILGQRRFFSELPPHSELQMPALSPTMSQGNIATWKVKEGQEVTAGDVLAEVETDKATMDWENQDDGFIAKILVAEGHKDISVGTPLLVLVEDEESVGAFSDYKPSDAASPKPAASAEQPAEEPQTSESSQAGSSDTEPSSGAETYEVGLRIGPAAASLLRQYKLQAKQVKPSGPHNMVTKGDVLAAIESGVKPIGKQKESPQEEKQAAAKEVSQQPQPSHLPEQPPQESETDAATPPKRPLRHGQGEKYTDIPNSQIRKIIAKRLLESKLEVPHYYLRGHADLKTVNSLRQILKEQGSKVSVNDFIVRATALALADVPRANSQWDAKAGEVVPCPGIDISIAVATDKGLITPIVKDANKKSLAQISAEVRELAGKARANKLQPHEFTGGSFTISNLGMFNVDRFCAIINPPQSGILAIGGTQQQVSLQNGQPVATPSMTVTLSADERVVDGDIAAAFLAAFASNLSNPVKLLSV</sequence>
<accession>A0AAV1HV78</accession>
<dbReference type="Proteomes" id="UP001314263">
    <property type="component" value="Unassembled WGS sequence"/>
</dbReference>
<dbReference type="Gene3D" id="2.40.50.100">
    <property type="match status" value="1"/>
</dbReference>
<dbReference type="Pfam" id="PF00364">
    <property type="entry name" value="Biotin_lipoyl"/>
    <property type="match status" value="1"/>
</dbReference>
<reference evidence="7 8" key="1">
    <citation type="submission" date="2023-10" db="EMBL/GenBank/DDBJ databases">
        <authorList>
            <person name="Maclean D."/>
            <person name="Macfadyen A."/>
        </authorList>
    </citation>
    <scope>NUCLEOTIDE SEQUENCE [LARGE SCALE GENOMIC DNA]</scope>
</reference>
<protein>
    <recommendedName>
        <fullName evidence="3">Dihydrolipoamide acetyltransferase component of pyruvate dehydrogenase complex</fullName>
        <ecNumber evidence="3">2.3.1.-</ecNumber>
    </recommendedName>
</protein>
<dbReference type="InterPro" id="IPR004167">
    <property type="entry name" value="PSBD"/>
</dbReference>
<keyword evidence="3" id="KW-0012">Acyltransferase</keyword>
<dbReference type="InterPro" id="IPR001078">
    <property type="entry name" value="2-oxoacid_DH_actylTfrase"/>
</dbReference>
<keyword evidence="8" id="KW-1185">Reference proteome</keyword>
<dbReference type="InterPro" id="IPR000089">
    <property type="entry name" value="Biotin_lipoyl"/>
</dbReference>
<dbReference type="SUPFAM" id="SSF51230">
    <property type="entry name" value="Single hybrid motif"/>
    <property type="match status" value="1"/>
</dbReference>
<dbReference type="EC" id="2.3.1.-" evidence="3"/>
<feature type="domain" description="Peripheral subunit-binding (PSBD)" evidence="6">
    <location>
        <begin position="194"/>
        <end position="231"/>
    </location>
</feature>
<dbReference type="PANTHER" id="PTHR23151:SF90">
    <property type="entry name" value="DIHYDROLIPOYLLYSINE-RESIDUE ACETYLTRANSFERASE COMPONENT OF PYRUVATE DEHYDROGENASE COMPLEX, MITOCHONDRIAL-RELATED"/>
    <property type="match status" value="1"/>
</dbReference>
<dbReference type="InterPro" id="IPR045257">
    <property type="entry name" value="E2/Pdx1"/>
</dbReference>
<feature type="domain" description="Lipoyl-binding" evidence="5">
    <location>
        <begin position="58"/>
        <end position="134"/>
    </location>
</feature>
<comment type="similarity">
    <text evidence="1 3">Belongs to the 2-oxoacid dehydrogenase family.</text>
</comment>
<feature type="compositionally biased region" description="Polar residues" evidence="4">
    <location>
        <begin position="169"/>
        <end position="186"/>
    </location>
</feature>
<dbReference type="InterPro" id="IPR036625">
    <property type="entry name" value="E3-bd_dom_sf"/>
</dbReference>
<evidence type="ECO:0000259" key="5">
    <source>
        <dbReference type="PROSITE" id="PS50968"/>
    </source>
</evidence>
<evidence type="ECO:0000256" key="3">
    <source>
        <dbReference type="RuleBase" id="RU003423"/>
    </source>
</evidence>
<dbReference type="InterPro" id="IPR023213">
    <property type="entry name" value="CAT-like_dom_sf"/>
</dbReference>
<dbReference type="PANTHER" id="PTHR23151">
    <property type="entry name" value="DIHYDROLIPOAMIDE ACETYL/SUCCINYL-TRANSFERASE-RELATED"/>
    <property type="match status" value="1"/>
</dbReference>
<dbReference type="PROSITE" id="PS51826">
    <property type="entry name" value="PSBD"/>
    <property type="match status" value="1"/>
</dbReference>
<comment type="cofactor">
    <cofactor evidence="3">
        <name>(R)-lipoate</name>
        <dbReference type="ChEBI" id="CHEBI:83088"/>
    </cofactor>
</comment>